<keyword evidence="3" id="KW-1003">Cell membrane</keyword>
<dbReference type="SUPFAM" id="SSF161098">
    <property type="entry name" value="MetI-like"/>
    <property type="match status" value="1"/>
</dbReference>
<feature type="transmembrane region" description="Helical" evidence="8">
    <location>
        <begin position="256"/>
        <end position="279"/>
    </location>
</feature>
<dbReference type="OrthoDB" id="9807402at2"/>
<feature type="transmembrane region" description="Helical" evidence="8">
    <location>
        <begin position="314"/>
        <end position="337"/>
    </location>
</feature>
<reference evidence="10" key="2">
    <citation type="submission" date="2020-09" db="EMBL/GenBank/DDBJ databases">
        <authorList>
            <person name="Sun Q."/>
            <person name="Zhou Y."/>
        </authorList>
    </citation>
    <scope>NUCLEOTIDE SEQUENCE</scope>
    <source>
        <strain evidence="10">CGMCC 1.12426</strain>
    </source>
</reference>
<evidence type="ECO:0000256" key="3">
    <source>
        <dbReference type="ARBA" id="ARBA00022475"/>
    </source>
</evidence>
<dbReference type="GO" id="GO:0005886">
    <property type="term" value="C:plasma membrane"/>
    <property type="evidence" value="ECO:0007669"/>
    <property type="project" value="UniProtKB-SubCell"/>
</dbReference>
<dbReference type="AlphaFoldDB" id="A0A916TJ41"/>
<dbReference type="PANTHER" id="PTHR30465">
    <property type="entry name" value="INNER MEMBRANE ABC TRANSPORTER"/>
    <property type="match status" value="1"/>
</dbReference>
<evidence type="ECO:0000256" key="6">
    <source>
        <dbReference type="ARBA" id="ARBA00022989"/>
    </source>
</evidence>
<dbReference type="PANTHER" id="PTHR30465:SF66">
    <property type="entry name" value="INNER MEMBRANE ABC TRANSPORTER PERMEASE PROTEIN YEJB"/>
    <property type="match status" value="1"/>
</dbReference>
<keyword evidence="4" id="KW-0997">Cell inner membrane</keyword>
<comment type="subcellular location">
    <subcellularLocation>
        <location evidence="1">Cell inner membrane</location>
        <topology evidence="1">Multi-pass membrane protein</topology>
    </subcellularLocation>
    <subcellularLocation>
        <location evidence="8">Cell membrane</location>
        <topology evidence="8">Multi-pass membrane protein</topology>
    </subcellularLocation>
</comment>
<dbReference type="GO" id="GO:0055085">
    <property type="term" value="P:transmembrane transport"/>
    <property type="evidence" value="ECO:0007669"/>
    <property type="project" value="InterPro"/>
</dbReference>
<evidence type="ECO:0000313" key="10">
    <source>
        <dbReference type="EMBL" id="GGB47779.1"/>
    </source>
</evidence>
<dbReference type="EMBL" id="BMFA01000005">
    <property type="protein sequence ID" value="GGB47779.1"/>
    <property type="molecule type" value="Genomic_DNA"/>
</dbReference>
<evidence type="ECO:0000256" key="2">
    <source>
        <dbReference type="ARBA" id="ARBA00022448"/>
    </source>
</evidence>
<evidence type="ECO:0000256" key="4">
    <source>
        <dbReference type="ARBA" id="ARBA00022519"/>
    </source>
</evidence>
<evidence type="ECO:0000256" key="5">
    <source>
        <dbReference type="ARBA" id="ARBA00022692"/>
    </source>
</evidence>
<accession>A0A916TJ41</accession>
<dbReference type="FunFam" id="1.10.3720.10:FF:000014">
    <property type="entry name" value="Microcin C ABC transporter permease YejB"/>
    <property type="match status" value="1"/>
</dbReference>
<feature type="transmembrane region" description="Helical" evidence="8">
    <location>
        <begin position="359"/>
        <end position="380"/>
    </location>
</feature>
<evidence type="ECO:0000313" key="11">
    <source>
        <dbReference type="Proteomes" id="UP000605148"/>
    </source>
</evidence>
<dbReference type="RefSeq" id="WP_150495922.1">
    <property type="nucleotide sequence ID" value="NZ_BMFA01000005.1"/>
</dbReference>
<dbReference type="PROSITE" id="PS50928">
    <property type="entry name" value="ABC_TM1"/>
    <property type="match status" value="1"/>
</dbReference>
<keyword evidence="6 8" id="KW-1133">Transmembrane helix</keyword>
<feature type="transmembrane region" description="Helical" evidence="8">
    <location>
        <begin position="200"/>
        <end position="226"/>
    </location>
</feature>
<dbReference type="Pfam" id="PF00528">
    <property type="entry name" value="BPD_transp_1"/>
    <property type="match status" value="1"/>
</dbReference>
<evidence type="ECO:0000256" key="8">
    <source>
        <dbReference type="RuleBase" id="RU363032"/>
    </source>
</evidence>
<dbReference type="InterPro" id="IPR000515">
    <property type="entry name" value="MetI-like"/>
</dbReference>
<gene>
    <name evidence="10" type="ORF">GCM10011316_19920</name>
</gene>
<feature type="domain" description="ABC transmembrane type-1" evidence="9">
    <location>
        <begin position="165"/>
        <end position="380"/>
    </location>
</feature>
<dbReference type="Gene3D" id="1.10.3720.10">
    <property type="entry name" value="MetI-like"/>
    <property type="match status" value="1"/>
</dbReference>
<dbReference type="Proteomes" id="UP000605148">
    <property type="component" value="Unassembled WGS sequence"/>
</dbReference>
<name>A0A916TJ41_9HYPH</name>
<protein>
    <submittedName>
        <fullName evidence="10">Microcin C ABC transporter permease YejB</fullName>
    </submittedName>
</protein>
<reference evidence="10" key="1">
    <citation type="journal article" date="2014" name="Int. J. Syst. Evol. Microbiol.">
        <title>Complete genome sequence of Corynebacterium casei LMG S-19264T (=DSM 44701T), isolated from a smear-ripened cheese.</title>
        <authorList>
            <consortium name="US DOE Joint Genome Institute (JGI-PGF)"/>
            <person name="Walter F."/>
            <person name="Albersmeier A."/>
            <person name="Kalinowski J."/>
            <person name="Ruckert C."/>
        </authorList>
    </citation>
    <scope>NUCLEOTIDE SEQUENCE</scope>
    <source>
        <strain evidence="10">CGMCC 1.12426</strain>
    </source>
</reference>
<evidence type="ECO:0000256" key="7">
    <source>
        <dbReference type="ARBA" id="ARBA00023136"/>
    </source>
</evidence>
<sequence length="398" mass="43887">MGAYILRRLLLMIPTLVGIMAINFVIIQFAPGGPVERVIAQLQGTDVSATARISGGGGDFGGGAGVGETGATAGDAITSKYRGAQGLDPDFIRELEAQFGFDKPPLERFVNLLLDYTCRDFRIEGVQLNLGFTELDLQLPWATCFNFGESYFRDIKIIDLIAEKLPVSISLGLWMTLISYLVSIPLGIRKAVADGSRFDIWTSGVIIVAYAIPGFLFAVLLIVLFAGGSFLDIFPLRGLVSDNWESLSWPERILDYFWHLTLPLTAMVLSAFATTTLLTKNSFLDEIRKQYVMTARAKGLTERQVLYGHVFRNAMLIVVAGFPGAFISSFFAGSLLIETIFSLDGLGLLGFESVINRDYAVVFATLYIFSLMGLIVNLISDLTYTWIDPRIDFETREI</sequence>
<organism evidence="10 11">
    <name type="scientific">Roseibium aquae</name>
    <dbReference type="NCBI Taxonomy" id="1323746"/>
    <lineage>
        <taxon>Bacteria</taxon>
        <taxon>Pseudomonadati</taxon>
        <taxon>Pseudomonadota</taxon>
        <taxon>Alphaproteobacteria</taxon>
        <taxon>Hyphomicrobiales</taxon>
        <taxon>Stappiaceae</taxon>
        <taxon>Roseibium</taxon>
    </lineage>
</organism>
<dbReference type="InterPro" id="IPR035906">
    <property type="entry name" value="MetI-like_sf"/>
</dbReference>
<evidence type="ECO:0000256" key="1">
    <source>
        <dbReference type="ARBA" id="ARBA00004429"/>
    </source>
</evidence>
<feature type="transmembrane region" description="Helical" evidence="8">
    <location>
        <begin position="169"/>
        <end position="188"/>
    </location>
</feature>
<proteinExistence type="inferred from homology"/>
<comment type="similarity">
    <text evidence="8">Belongs to the binding-protein-dependent transport system permease family.</text>
</comment>
<comment type="caution">
    <text evidence="10">The sequence shown here is derived from an EMBL/GenBank/DDBJ whole genome shotgun (WGS) entry which is preliminary data.</text>
</comment>
<keyword evidence="2 8" id="KW-0813">Transport</keyword>
<keyword evidence="7 8" id="KW-0472">Membrane</keyword>
<dbReference type="CDD" id="cd06261">
    <property type="entry name" value="TM_PBP2"/>
    <property type="match status" value="1"/>
</dbReference>
<keyword evidence="5 8" id="KW-0812">Transmembrane</keyword>
<keyword evidence="11" id="KW-1185">Reference proteome</keyword>
<evidence type="ECO:0000259" key="9">
    <source>
        <dbReference type="PROSITE" id="PS50928"/>
    </source>
</evidence>
<feature type="transmembrane region" description="Helical" evidence="8">
    <location>
        <begin position="9"/>
        <end position="30"/>
    </location>
</feature>
<dbReference type="GO" id="GO:0042884">
    <property type="term" value="P:microcin transport"/>
    <property type="evidence" value="ECO:0007669"/>
    <property type="project" value="TreeGrafter"/>
</dbReference>